<gene>
    <name evidence="1" type="ORF">SAMN04489797_2972</name>
</gene>
<keyword evidence="2" id="KW-1185">Reference proteome</keyword>
<reference evidence="1 2" key="1">
    <citation type="submission" date="2016-10" db="EMBL/GenBank/DDBJ databases">
        <authorList>
            <person name="Varghese N."/>
            <person name="Submissions S."/>
        </authorList>
    </citation>
    <scope>NUCLEOTIDE SEQUENCE [LARGE SCALE GENOMIC DNA]</scope>
    <source>
        <strain evidence="1 2">RHA_55</strain>
    </source>
</reference>
<dbReference type="EMBL" id="LT629774">
    <property type="protein sequence ID" value="SDS99822.1"/>
    <property type="molecule type" value="Genomic_DNA"/>
</dbReference>
<evidence type="ECO:0008006" key="3">
    <source>
        <dbReference type="Google" id="ProtNLM"/>
    </source>
</evidence>
<accession>A0A1H1WS26</accession>
<dbReference type="Proteomes" id="UP000198963">
    <property type="component" value="Chromosome I"/>
</dbReference>
<protein>
    <recommendedName>
        <fullName evidence="3">SpoIIAA-like</fullName>
    </recommendedName>
</protein>
<evidence type="ECO:0000313" key="1">
    <source>
        <dbReference type="EMBL" id="SDS99822.1"/>
    </source>
</evidence>
<dbReference type="RefSeq" id="WP_244266684.1">
    <property type="nucleotide sequence ID" value="NZ_LT629774.1"/>
</dbReference>
<proteinExistence type="predicted"/>
<name>A0A1H1WS26_9FLAO</name>
<dbReference type="STRING" id="1249933.SAMN04489797_2972"/>
<sequence length="139" mass="16388">MKEFFLPYTIENQITKMKNTLSLDFCDVVIYDHYIIVTIKEGTILTPEHNNTLIKITESYFEESPFVYISNRINSYSVNPEIYYKTVQINSLKGFAVVSQEYKAKINAQIEKMFFKKPFEIFSEIEDAVTWAKTLIKRD</sequence>
<organism evidence="1 2">
    <name type="scientific">Winogradskyella sediminis</name>
    <dbReference type="NCBI Taxonomy" id="1382466"/>
    <lineage>
        <taxon>Bacteria</taxon>
        <taxon>Pseudomonadati</taxon>
        <taxon>Bacteroidota</taxon>
        <taxon>Flavobacteriia</taxon>
        <taxon>Flavobacteriales</taxon>
        <taxon>Flavobacteriaceae</taxon>
        <taxon>Winogradskyella</taxon>
    </lineage>
</organism>
<dbReference type="AlphaFoldDB" id="A0A1H1WS26"/>
<evidence type="ECO:0000313" key="2">
    <source>
        <dbReference type="Proteomes" id="UP000198963"/>
    </source>
</evidence>